<evidence type="ECO:0000313" key="1">
    <source>
        <dbReference type="EMBL" id="KAG0413811.1"/>
    </source>
</evidence>
<reference evidence="1 2" key="1">
    <citation type="journal article" date="2020" name="Cell">
        <title>Large-Scale Comparative Analyses of Tick Genomes Elucidate Their Genetic Diversity and Vector Capacities.</title>
        <authorList>
            <consortium name="Tick Genome and Microbiome Consortium (TIGMIC)"/>
            <person name="Jia N."/>
            <person name="Wang J."/>
            <person name="Shi W."/>
            <person name="Du L."/>
            <person name="Sun Y."/>
            <person name="Zhan W."/>
            <person name="Jiang J.F."/>
            <person name="Wang Q."/>
            <person name="Zhang B."/>
            <person name="Ji P."/>
            <person name="Bell-Sakyi L."/>
            <person name="Cui X.M."/>
            <person name="Yuan T.T."/>
            <person name="Jiang B.G."/>
            <person name="Yang W.F."/>
            <person name="Lam T.T."/>
            <person name="Chang Q.C."/>
            <person name="Ding S.J."/>
            <person name="Wang X.J."/>
            <person name="Zhu J.G."/>
            <person name="Ruan X.D."/>
            <person name="Zhao L."/>
            <person name="Wei J.T."/>
            <person name="Ye R.Z."/>
            <person name="Que T.C."/>
            <person name="Du C.H."/>
            <person name="Zhou Y.H."/>
            <person name="Cheng J.X."/>
            <person name="Dai P.F."/>
            <person name="Guo W.B."/>
            <person name="Han X.H."/>
            <person name="Huang E.J."/>
            <person name="Li L.F."/>
            <person name="Wei W."/>
            <person name="Gao Y.C."/>
            <person name="Liu J.Z."/>
            <person name="Shao H.Z."/>
            <person name="Wang X."/>
            <person name="Wang C.C."/>
            <person name="Yang T.C."/>
            <person name="Huo Q.B."/>
            <person name="Li W."/>
            <person name="Chen H.Y."/>
            <person name="Chen S.E."/>
            <person name="Zhou L.G."/>
            <person name="Ni X.B."/>
            <person name="Tian J.H."/>
            <person name="Sheng Y."/>
            <person name="Liu T."/>
            <person name="Pan Y.S."/>
            <person name="Xia L.Y."/>
            <person name="Li J."/>
            <person name="Zhao F."/>
            <person name="Cao W.C."/>
        </authorList>
    </citation>
    <scope>NUCLEOTIDE SEQUENCE [LARGE SCALE GENOMIC DNA]</scope>
    <source>
        <strain evidence="1">Iper-2018</strain>
    </source>
</reference>
<keyword evidence="2" id="KW-1185">Reference proteome</keyword>
<sequence length="182" mass="20348">MYPEKRDAWVAAVRRAHPDGSLWEPSGDCQICSAHFITGRPSNFKDRPDFVPTVFNYPRAPGEAAVQSHDLFVERQEALRSLDRLNRKANRWRQRSKPLNPVSPGANSPTHQHSDGQPGTPPLQNATTVELLMNGNLERLRQVGDSPEQIVTRFRSVETRKKVAEGSILNSLSGARETSNGR</sequence>
<evidence type="ECO:0000313" key="2">
    <source>
        <dbReference type="Proteomes" id="UP000805193"/>
    </source>
</evidence>
<accession>A0AC60P3A8</accession>
<dbReference type="Proteomes" id="UP000805193">
    <property type="component" value="Unassembled WGS sequence"/>
</dbReference>
<comment type="caution">
    <text evidence="1">The sequence shown here is derived from an EMBL/GenBank/DDBJ whole genome shotgun (WGS) entry which is preliminary data.</text>
</comment>
<gene>
    <name evidence="1" type="ORF">HPB47_009023</name>
</gene>
<name>A0AC60P3A8_IXOPE</name>
<dbReference type="EMBL" id="JABSTQ010011232">
    <property type="protein sequence ID" value="KAG0413811.1"/>
    <property type="molecule type" value="Genomic_DNA"/>
</dbReference>
<protein>
    <submittedName>
        <fullName evidence="1">Uncharacterized protein</fullName>
    </submittedName>
</protein>
<organism evidence="1 2">
    <name type="scientific">Ixodes persulcatus</name>
    <name type="common">Taiga tick</name>
    <dbReference type="NCBI Taxonomy" id="34615"/>
    <lineage>
        <taxon>Eukaryota</taxon>
        <taxon>Metazoa</taxon>
        <taxon>Ecdysozoa</taxon>
        <taxon>Arthropoda</taxon>
        <taxon>Chelicerata</taxon>
        <taxon>Arachnida</taxon>
        <taxon>Acari</taxon>
        <taxon>Parasitiformes</taxon>
        <taxon>Ixodida</taxon>
        <taxon>Ixodoidea</taxon>
        <taxon>Ixodidae</taxon>
        <taxon>Ixodinae</taxon>
        <taxon>Ixodes</taxon>
    </lineage>
</organism>
<proteinExistence type="predicted"/>